<sequence>MDLSTYYKQHPEERYEHIRRMGEILSRVEQTLTKAETLLEEWKALQDDFKTLVTYYDSPLWRDDYFDSNDGKIPDEVPQWVLTQDAIFGAIGTEFDLADGYKELIQAIDDKKWKE</sequence>
<proteinExistence type="predicted"/>
<organism evidence="1 2">
    <name type="scientific">Capnocytophaga granulosa</name>
    <dbReference type="NCBI Taxonomy" id="45242"/>
    <lineage>
        <taxon>Bacteria</taxon>
        <taxon>Pseudomonadati</taxon>
        <taxon>Bacteroidota</taxon>
        <taxon>Flavobacteriia</taxon>
        <taxon>Flavobacteriales</taxon>
        <taxon>Flavobacteriaceae</taxon>
        <taxon>Capnocytophaga</taxon>
    </lineage>
</organism>
<reference evidence="1 2" key="1">
    <citation type="submission" date="2016-10" db="EMBL/GenBank/DDBJ databases">
        <authorList>
            <person name="Varghese N."/>
            <person name="Submissions S."/>
        </authorList>
    </citation>
    <scope>NUCLEOTIDE SEQUENCE [LARGE SCALE GENOMIC DNA]</scope>
    <source>
        <strain evidence="1 2">DSM 11449</strain>
    </source>
</reference>
<dbReference type="InterPro" id="IPR025384">
    <property type="entry name" value="DUF4298"/>
</dbReference>
<evidence type="ECO:0000313" key="2">
    <source>
        <dbReference type="Proteomes" id="UP000182771"/>
    </source>
</evidence>
<evidence type="ECO:0000313" key="1">
    <source>
        <dbReference type="EMBL" id="SDW83174.1"/>
    </source>
</evidence>
<dbReference type="Pfam" id="PF14131">
    <property type="entry name" value="DUF4298"/>
    <property type="match status" value="1"/>
</dbReference>
<keyword evidence="2" id="KW-1185">Reference proteome</keyword>
<dbReference type="AlphaFoldDB" id="A0A1H2WSE2"/>
<dbReference type="OrthoDB" id="80787at2"/>
<evidence type="ECO:0008006" key="3">
    <source>
        <dbReference type="Google" id="ProtNLM"/>
    </source>
</evidence>
<gene>
    <name evidence="1" type="ORF">SAMN05444420_104181</name>
</gene>
<dbReference type="Proteomes" id="UP000182771">
    <property type="component" value="Unassembled WGS sequence"/>
</dbReference>
<dbReference type="EMBL" id="FNND01000004">
    <property type="protein sequence ID" value="SDW83174.1"/>
    <property type="molecule type" value="Genomic_DNA"/>
</dbReference>
<dbReference type="RefSeq" id="WP_016420798.1">
    <property type="nucleotide sequence ID" value="NZ_FNND01000004.1"/>
</dbReference>
<name>A0A1H2WSE2_9FLAO</name>
<protein>
    <recommendedName>
        <fullName evidence="3">DUF4298 domain-containing protein</fullName>
    </recommendedName>
</protein>
<dbReference type="GeneID" id="85017298"/>
<comment type="caution">
    <text evidence="1">The sequence shown here is derived from an EMBL/GenBank/DDBJ whole genome shotgun (WGS) entry which is preliminary data.</text>
</comment>
<accession>A0A1H2WSE2</accession>